<dbReference type="PANTHER" id="PTHR42981">
    <property type="entry name" value="PYRUVATE DEHYDROGENASE [UBIQUINONE]"/>
    <property type="match status" value="1"/>
</dbReference>
<keyword evidence="8" id="KW-1185">Reference proteome</keyword>
<feature type="domain" description="Thiamine pyrophosphate enzyme TPP-binding" evidence="5">
    <location>
        <begin position="404"/>
        <end position="549"/>
    </location>
</feature>
<dbReference type="Gene3D" id="3.40.50.970">
    <property type="match status" value="2"/>
</dbReference>
<dbReference type="InterPro" id="IPR012000">
    <property type="entry name" value="Thiamin_PyroP_enz_cen_dom"/>
</dbReference>
<dbReference type="Pfam" id="PF02775">
    <property type="entry name" value="TPP_enzyme_C"/>
    <property type="match status" value="1"/>
</dbReference>
<dbReference type="PROSITE" id="PS00187">
    <property type="entry name" value="TPP_ENZYMES"/>
    <property type="match status" value="1"/>
</dbReference>
<evidence type="ECO:0000259" key="6">
    <source>
        <dbReference type="Pfam" id="PF02776"/>
    </source>
</evidence>
<dbReference type="InterPro" id="IPR000399">
    <property type="entry name" value="TPP-bd_CS"/>
</dbReference>
<evidence type="ECO:0000259" key="5">
    <source>
        <dbReference type="Pfam" id="PF02775"/>
    </source>
</evidence>
<feature type="domain" description="Thiamine pyrophosphate enzyme N-terminal TPP-binding" evidence="6">
    <location>
        <begin position="29"/>
        <end position="145"/>
    </location>
</feature>
<feature type="domain" description="Thiamine pyrophosphate enzyme central" evidence="4">
    <location>
        <begin position="215"/>
        <end position="340"/>
    </location>
</feature>
<evidence type="ECO:0000256" key="1">
    <source>
        <dbReference type="ARBA" id="ARBA00007812"/>
    </source>
</evidence>
<evidence type="ECO:0000256" key="3">
    <source>
        <dbReference type="RuleBase" id="RU362132"/>
    </source>
</evidence>
<dbReference type="Proteomes" id="UP001596002">
    <property type="component" value="Unassembled WGS sequence"/>
</dbReference>
<gene>
    <name evidence="7" type="ORF">ACFO8Q_13195</name>
</gene>
<dbReference type="EMBL" id="JBHSHC010000099">
    <property type="protein sequence ID" value="MFC4768303.1"/>
    <property type="molecule type" value="Genomic_DNA"/>
</dbReference>
<dbReference type="InterPro" id="IPR029061">
    <property type="entry name" value="THDP-binding"/>
</dbReference>
<dbReference type="RefSeq" id="WP_380026258.1">
    <property type="nucleotide sequence ID" value="NZ_JBHSHC010000099.1"/>
</dbReference>
<comment type="caution">
    <text evidence="7">The sequence shown here is derived from an EMBL/GenBank/DDBJ whole genome shotgun (WGS) entry which is preliminary data.</text>
</comment>
<accession>A0ABV9Q314</accession>
<dbReference type="Pfam" id="PF00205">
    <property type="entry name" value="TPP_enzyme_M"/>
    <property type="match status" value="1"/>
</dbReference>
<dbReference type="InterPro" id="IPR029035">
    <property type="entry name" value="DHS-like_NAD/FAD-binding_dom"/>
</dbReference>
<proteinExistence type="inferred from homology"/>
<protein>
    <submittedName>
        <fullName evidence="7">Thiamine pyrophosphate-binding protein</fullName>
    </submittedName>
</protein>
<evidence type="ECO:0000256" key="2">
    <source>
        <dbReference type="ARBA" id="ARBA00023052"/>
    </source>
</evidence>
<keyword evidence="2 3" id="KW-0786">Thiamine pyrophosphate</keyword>
<dbReference type="InterPro" id="IPR012001">
    <property type="entry name" value="Thiamin_PyroP_enz_TPP-bd_dom"/>
</dbReference>
<sequence length="561" mass="60151">MVQEIQQKPQNQVAAVQAASAVTPWNNKTVAETILEQLHLWGVERIYGVVGDAILGLMDAIAKQNRIRFIAVKHESVAAMMASAEAKLTGKLGVCVATMGPGLGNLLNGLGDAHMDKAPVLAITGQAPTDKIGTDYKQYVDQQELIKPFARYSTLLTHPNATVEVLVKAMHTSLTEGAVTHLSVPKDMFTMMTSAKVRQKPALLKGTAQFDKHGLQSAIQLLASAKQPMIVAGVGGRTAAQAVGKLAETLGAGILVSLGAKGMIPESSPNMLGGIGQGGNPYADDLFKQSDVVLLVGDTWWPEGYVPTQARILQIDTAQQNIGKGIPTELGIVGDASVAVPLLTEGLQGYQKNPEWVSKWTVVKRMWELTNEQEGMLGGSPIHPATVCRVIERSVSSNAVITLDTGDVTVWMNRSFRAQNQDVLFSGDWRTMGFGVPAALAAKLCSPDRQVVAVVGDGGLEMVMADLLTAVRYGLQVTVVVFNNGALQMELDKMIVSGFQTEGVQLTNPDFVKLAQACGWEGYRTETEEQLERALREALQSNKPVLIDVKTAAVVHPETKQ</sequence>
<dbReference type="SUPFAM" id="SSF52467">
    <property type="entry name" value="DHS-like NAD/FAD-binding domain"/>
    <property type="match status" value="1"/>
</dbReference>
<reference evidence="8" key="1">
    <citation type="journal article" date="2019" name="Int. J. Syst. Evol. Microbiol.">
        <title>The Global Catalogue of Microorganisms (GCM) 10K type strain sequencing project: providing services to taxonomists for standard genome sequencing and annotation.</title>
        <authorList>
            <consortium name="The Broad Institute Genomics Platform"/>
            <consortium name="The Broad Institute Genome Sequencing Center for Infectious Disease"/>
            <person name="Wu L."/>
            <person name="Ma J."/>
        </authorList>
    </citation>
    <scope>NUCLEOTIDE SEQUENCE [LARGE SCALE GENOMIC DNA]</scope>
    <source>
        <strain evidence="8">WYCCWR 12678</strain>
    </source>
</reference>
<dbReference type="Gene3D" id="3.40.50.1220">
    <property type="entry name" value="TPP-binding domain"/>
    <property type="match status" value="1"/>
</dbReference>
<dbReference type="SUPFAM" id="SSF52518">
    <property type="entry name" value="Thiamin diphosphate-binding fold (THDP-binding)"/>
    <property type="match status" value="2"/>
</dbReference>
<dbReference type="InterPro" id="IPR011766">
    <property type="entry name" value="TPP_enzyme_TPP-bd"/>
</dbReference>
<evidence type="ECO:0000259" key="4">
    <source>
        <dbReference type="Pfam" id="PF00205"/>
    </source>
</evidence>
<name>A0ABV9Q314_9BACL</name>
<organism evidence="7 8">
    <name type="scientific">Effusibacillus consociatus</name>
    <dbReference type="NCBI Taxonomy" id="1117041"/>
    <lineage>
        <taxon>Bacteria</taxon>
        <taxon>Bacillati</taxon>
        <taxon>Bacillota</taxon>
        <taxon>Bacilli</taxon>
        <taxon>Bacillales</taxon>
        <taxon>Alicyclobacillaceae</taxon>
        <taxon>Effusibacillus</taxon>
    </lineage>
</organism>
<dbReference type="Pfam" id="PF02776">
    <property type="entry name" value="TPP_enzyme_N"/>
    <property type="match status" value="1"/>
</dbReference>
<comment type="similarity">
    <text evidence="1 3">Belongs to the TPP enzyme family.</text>
</comment>
<evidence type="ECO:0000313" key="7">
    <source>
        <dbReference type="EMBL" id="MFC4768303.1"/>
    </source>
</evidence>
<dbReference type="InterPro" id="IPR047211">
    <property type="entry name" value="POXB-like"/>
</dbReference>
<dbReference type="PANTHER" id="PTHR42981:SF2">
    <property type="entry name" value="PYRUVATE DEHYDROGENASE [UBIQUINONE]"/>
    <property type="match status" value="1"/>
</dbReference>
<evidence type="ECO:0000313" key="8">
    <source>
        <dbReference type="Proteomes" id="UP001596002"/>
    </source>
</evidence>